<dbReference type="SMART" id="SM00256">
    <property type="entry name" value="FBOX"/>
    <property type="match status" value="1"/>
</dbReference>
<keyword evidence="4" id="KW-0132">Cell division</keyword>
<keyword evidence="11" id="KW-0539">Nucleus</keyword>
<keyword evidence="6" id="KW-0498">Mitosis</keyword>
<gene>
    <name evidence="15" type="ORF">Dda_0851</name>
</gene>
<dbReference type="Pfam" id="PF12937">
    <property type="entry name" value="F-box-like"/>
    <property type="match status" value="1"/>
</dbReference>
<evidence type="ECO:0000256" key="8">
    <source>
        <dbReference type="ARBA" id="ARBA00022829"/>
    </source>
</evidence>
<comment type="caution">
    <text evidence="15">The sequence shown here is derived from an EMBL/GenBank/DDBJ whole genome shotgun (WGS) entry which is preliminary data.</text>
</comment>
<sequence length="1285" mass="140935">MEADESGDVDLGGMDGLDGIPNEVLFLILELLDLESLLVCHDVCQSWRKYALVESTFLPHVLRTYANLTHGTRPLPAGVGGPEVIGRLKELFRTSVSALPVFAGCTTLRDLAVRLHRLDKSWLSGRNTGYRSLGHNIVHQAPLVSVAVDVKTGGIVTGDSDGVLAFWDAATGALRYKENWAFTLHIVVEGNLMVVGTAIGTVVIATRNRSGVGAPFTPVAQFWPNSGHIISMRMEGYICIVGEVGAVSFWDLSHFAILAPTYPPTEGKLNVPILMNIDTRNDSTPMDASPNYSLFYRDGLLFVGLTGSRIQQIASHASREMPVRKELWEPHEESHYAVLVSGPEIDDSLGGVGFSQLCPIGCDGDILVSWADSSIYRLSSNTAVGDDFVWEPRSRSLIPPAGGAHDQSLGICARGDQVICRFKPQEIEMFSAEGSLLGRISTSPHDISCMTVDPAFIVVGTTNGQVFVYYFAPVHRTPAYSTHGQGPSSSAAITAAPVVRSLLERKNTYKRKYLEAMGPDIPENPVGSSAAGSSDFEHRMAKNVPRGPSSPLVLGSTTDHYEVPVVSSSPSTIPDRHLLFLALADSYLNTAHSTGIKESFDGSLYQTLVTAAIRCLEAALYQCKLQPKFEAALRLRYASVLEEETENMTDAEQILHKGNNFQDLKFAMQHLLVRIMYRMKPKAAFILLSQQIKETEVLSIAFWTYSFRFLLSSLRTQRTDEQDDNAAVSSLRSAADLAKKRDDVHVYALANLMEASILLAQGVVGVDAAKKALTRAQNVPLQGVPQLVFLYQMLDIMWATIQGSAILETEAKMKLLQENLDGNVPWKLWPADGTFGISVKPSSDRGGSEELRFRWLPKADLWALVWFLSGMIRTHSNGLDQKSEACLGRGLEMVEGLLSGNADPGLYSVETAAARITWRKVLKLSITLQLVYCYAARSAWDEAITTLRQVEAQFSGIEDETQQKFIKPWLIYTTAIVRHGAGNLSRALTTYQSLFSDRTSEIGILATLNSALILYGPRMRDLKQARDLLGSVTDFASNHRNPVIQAVFNVVKVALEKPGERLNEVRGMLSTSNRIFRQAGTHHMLTMTLALVCAKIFNPDPHHHVNMSRATADCAVKSGDRLWQALTKTMYADALVRGNRESEAKSFRTAGEQDRAFVEEYGQLKNRVAAYRSRQGRHLSSVDYLLTSGAAGVASAALTNPIWVVKTRMLTSGPGSPGAYRGLAEGLYRITVDEGLRGLFRGFLPSLFGVLQAAIQFMALGPNLVRVLPATCITFVVYENVRRVA</sequence>
<evidence type="ECO:0000256" key="6">
    <source>
        <dbReference type="ARBA" id="ARBA00022776"/>
    </source>
</evidence>
<dbReference type="SUPFAM" id="SSF103506">
    <property type="entry name" value="Mitochondrial carrier"/>
    <property type="match status" value="1"/>
</dbReference>
<evidence type="ECO:0000256" key="4">
    <source>
        <dbReference type="ARBA" id="ARBA00022618"/>
    </source>
</evidence>
<dbReference type="InterPro" id="IPR019440">
    <property type="entry name" value="MAU2"/>
</dbReference>
<evidence type="ECO:0000313" key="16">
    <source>
        <dbReference type="Proteomes" id="UP001221413"/>
    </source>
</evidence>
<evidence type="ECO:0000313" key="15">
    <source>
        <dbReference type="EMBL" id="KAJ6264701.1"/>
    </source>
</evidence>
<keyword evidence="8" id="KW-0159">Chromosome partition</keyword>
<evidence type="ECO:0000256" key="9">
    <source>
        <dbReference type="ARBA" id="ARBA00022989"/>
    </source>
</evidence>
<dbReference type="GO" id="GO:0007064">
    <property type="term" value="P:mitotic sister chromatid cohesion"/>
    <property type="evidence" value="ECO:0007669"/>
    <property type="project" value="InterPro"/>
</dbReference>
<accession>A0AAD6NMF0</accession>
<comment type="subcellular location">
    <subcellularLocation>
        <location evidence="2">Membrane</location>
        <topology evidence="2">Multi-pass membrane protein</topology>
    </subcellularLocation>
    <subcellularLocation>
        <location evidence="1">Nucleus</location>
    </subcellularLocation>
</comment>
<dbReference type="PROSITE" id="PS50920">
    <property type="entry name" value="SOLCAR"/>
    <property type="match status" value="1"/>
</dbReference>
<dbReference type="InterPro" id="IPR001810">
    <property type="entry name" value="F-box_dom"/>
</dbReference>
<evidence type="ECO:0000259" key="14">
    <source>
        <dbReference type="PROSITE" id="PS50181"/>
    </source>
</evidence>
<dbReference type="EMBL" id="JAQGDS010000001">
    <property type="protein sequence ID" value="KAJ6264701.1"/>
    <property type="molecule type" value="Genomic_DNA"/>
</dbReference>
<dbReference type="SUPFAM" id="SSF50978">
    <property type="entry name" value="WD40 repeat-like"/>
    <property type="match status" value="1"/>
</dbReference>
<keyword evidence="10 13" id="KW-0472">Membrane</keyword>
<dbReference type="PROSITE" id="PS00678">
    <property type="entry name" value="WD_REPEATS_1"/>
    <property type="match status" value="1"/>
</dbReference>
<evidence type="ECO:0000256" key="7">
    <source>
        <dbReference type="ARBA" id="ARBA00022792"/>
    </source>
</evidence>
<dbReference type="GO" id="GO:0007059">
    <property type="term" value="P:chromosome segregation"/>
    <property type="evidence" value="ECO:0007669"/>
    <property type="project" value="UniProtKB-KW"/>
</dbReference>
<dbReference type="GO" id="GO:0005634">
    <property type="term" value="C:nucleus"/>
    <property type="evidence" value="ECO:0007669"/>
    <property type="project" value="UniProtKB-SubCell"/>
</dbReference>
<dbReference type="Gene3D" id="1.20.1280.50">
    <property type="match status" value="1"/>
</dbReference>
<keyword evidence="7" id="KW-0999">Mitochondrion inner membrane</keyword>
<evidence type="ECO:0000256" key="1">
    <source>
        <dbReference type="ARBA" id="ARBA00004123"/>
    </source>
</evidence>
<dbReference type="GO" id="GO:0016020">
    <property type="term" value="C:membrane"/>
    <property type="evidence" value="ECO:0007669"/>
    <property type="project" value="UniProtKB-SubCell"/>
</dbReference>
<keyword evidence="9" id="KW-1133">Transmembrane helix</keyword>
<dbReference type="Gene3D" id="2.130.10.10">
    <property type="entry name" value="YVTN repeat-like/Quinoprotein amine dehydrogenase"/>
    <property type="match status" value="1"/>
</dbReference>
<keyword evidence="12" id="KW-0131">Cell cycle</keyword>
<evidence type="ECO:0000256" key="12">
    <source>
        <dbReference type="ARBA" id="ARBA00023306"/>
    </source>
</evidence>
<evidence type="ECO:0000256" key="13">
    <source>
        <dbReference type="PROSITE-ProRule" id="PRU00282"/>
    </source>
</evidence>
<keyword evidence="5 13" id="KW-0812">Transmembrane</keyword>
<keyword evidence="16" id="KW-1185">Reference proteome</keyword>
<dbReference type="Pfam" id="PF10345">
    <property type="entry name" value="Cohesin_load"/>
    <property type="match status" value="1"/>
</dbReference>
<dbReference type="InterPro" id="IPR036047">
    <property type="entry name" value="F-box-like_dom_sf"/>
</dbReference>
<dbReference type="InterPro" id="IPR023395">
    <property type="entry name" value="MCP_dom_sf"/>
</dbReference>
<dbReference type="GO" id="GO:0051301">
    <property type="term" value="P:cell division"/>
    <property type="evidence" value="ECO:0007669"/>
    <property type="project" value="UniProtKB-KW"/>
</dbReference>
<evidence type="ECO:0000256" key="2">
    <source>
        <dbReference type="ARBA" id="ARBA00004141"/>
    </source>
</evidence>
<dbReference type="Proteomes" id="UP001221413">
    <property type="component" value="Unassembled WGS sequence"/>
</dbReference>
<organism evidence="15 16">
    <name type="scientific">Drechslerella dactyloides</name>
    <name type="common">Nematode-trapping fungus</name>
    <name type="synonym">Arthrobotrys dactyloides</name>
    <dbReference type="NCBI Taxonomy" id="74499"/>
    <lineage>
        <taxon>Eukaryota</taxon>
        <taxon>Fungi</taxon>
        <taxon>Dikarya</taxon>
        <taxon>Ascomycota</taxon>
        <taxon>Pezizomycotina</taxon>
        <taxon>Orbiliomycetes</taxon>
        <taxon>Orbiliales</taxon>
        <taxon>Orbiliaceae</taxon>
        <taxon>Drechslerella</taxon>
    </lineage>
</organism>
<dbReference type="SUPFAM" id="SSF81383">
    <property type="entry name" value="F-box domain"/>
    <property type="match status" value="1"/>
</dbReference>
<dbReference type="Pfam" id="PF00153">
    <property type="entry name" value="Mito_carr"/>
    <property type="match status" value="1"/>
</dbReference>
<dbReference type="InterPro" id="IPR018108">
    <property type="entry name" value="MCP_transmembrane"/>
</dbReference>
<proteinExistence type="inferred from homology"/>
<keyword evidence="7" id="KW-0496">Mitochondrion</keyword>
<dbReference type="PROSITE" id="PS50181">
    <property type="entry name" value="FBOX"/>
    <property type="match status" value="1"/>
</dbReference>
<name>A0AAD6NMF0_DREDA</name>
<protein>
    <recommendedName>
        <fullName evidence="14">F-box domain-containing protein</fullName>
    </recommendedName>
</protein>
<comment type="similarity">
    <text evidence="3">Belongs to the SCC4/mau-2 family.</text>
</comment>
<dbReference type="InterPro" id="IPR015943">
    <property type="entry name" value="WD40/YVTN_repeat-like_dom_sf"/>
</dbReference>
<dbReference type="InterPro" id="IPR019775">
    <property type="entry name" value="WD40_repeat_CS"/>
</dbReference>
<evidence type="ECO:0000256" key="5">
    <source>
        <dbReference type="ARBA" id="ARBA00022692"/>
    </source>
</evidence>
<evidence type="ECO:0000256" key="3">
    <source>
        <dbReference type="ARBA" id="ARBA00008585"/>
    </source>
</evidence>
<dbReference type="InterPro" id="IPR036322">
    <property type="entry name" value="WD40_repeat_dom_sf"/>
</dbReference>
<dbReference type="PANTHER" id="PTHR21394">
    <property type="entry name" value="MAU2 CHROMATID COHESION FACTOR HOMOLOG"/>
    <property type="match status" value="1"/>
</dbReference>
<evidence type="ECO:0000256" key="10">
    <source>
        <dbReference type="ARBA" id="ARBA00023136"/>
    </source>
</evidence>
<evidence type="ECO:0000256" key="11">
    <source>
        <dbReference type="ARBA" id="ARBA00023242"/>
    </source>
</evidence>
<feature type="domain" description="F-box" evidence="14">
    <location>
        <begin position="14"/>
        <end position="68"/>
    </location>
</feature>
<reference evidence="15" key="1">
    <citation type="submission" date="2023-01" db="EMBL/GenBank/DDBJ databases">
        <title>The chitinases involved in constricting ring structure development in the nematode-trapping fungus Drechslerella dactyloides.</title>
        <authorList>
            <person name="Wang R."/>
            <person name="Zhang L."/>
            <person name="Tang P."/>
            <person name="Li S."/>
            <person name="Liang L."/>
        </authorList>
    </citation>
    <scope>NUCLEOTIDE SEQUENCE</scope>
    <source>
        <strain evidence="15">YMF1.00031</strain>
    </source>
</reference>
<dbReference type="Gene3D" id="1.50.40.10">
    <property type="entry name" value="Mitochondrial carrier domain"/>
    <property type="match status" value="1"/>
</dbReference>
<feature type="repeat" description="Solcar" evidence="13">
    <location>
        <begin position="1183"/>
        <end position="1267"/>
    </location>
</feature>